<keyword evidence="3" id="KW-1185">Reference proteome</keyword>
<dbReference type="AlphaFoldDB" id="A0AAX4IDA3"/>
<evidence type="ECO:0000313" key="3">
    <source>
        <dbReference type="Proteomes" id="UP001322277"/>
    </source>
</evidence>
<dbReference type="Proteomes" id="UP001322277">
    <property type="component" value="Chromosome 4"/>
</dbReference>
<reference evidence="3" key="1">
    <citation type="journal article" date="2023" name="bioRxiv">
        <title>Complete genome of the Medicago anthracnose fungus, Colletotrichum destructivum, reveals a mini-chromosome-like region within a core chromosome.</title>
        <authorList>
            <person name="Lapalu N."/>
            <person name="Simon A."/>
            <person name="Lu A."/>
            <person name="Plaumann P.-L."/>
            <person name="Amselem J."/>
            <person name="Pigne S."/>
            <person name="Auger A."/>
            <person name="Koch C."/>
            <person name="Dallery J.-F."/>
            <person name="O'Connell R.J."/>
        </authorList>
    </citation>
    <scope>NUCLEOTIDE SEQUENCE [LARGE SCALE GENOMIC DNA]</scope>
    <source>
        <strain evidence="3">CBS 520.97</strain>
    </source>
</reference>
<proteinExistence type="predicted"/>
<gene>
    <name evidence="2" type="ORF">CDEST_06253</name>
</gene>
<sequence>MSLWQRDGNQSASPGCLCWVCGGPLFFCLGYERISKVTTKSGPHFGILSSLLSPSALLRPPSLVSPHVLQFFIGQWASLIFKNPLLCSAGAHLARHTGVSPAPQPWFRCLFPIQLLAVLSVATWALTPNCFVSFCVARDQSSVSPSPPPPYSPERPGYQGSDRDGPSVPCLHSSGLAHTTLYLVCTSASSLPGLRFPWAGVRILEDACNLPATDSRTDSGHLQHTATLGDAPWDAVESTARHTMLCSAGSQQCSGPCSSPPQWSPLCRFWGPSSKDPEYGGLDSRWWEGDLGGTPADLHNLAGYDALIMRSQAPIPGLTWADLFVSEVKTERTAFHLGFPVTGTERAGRT</sequence>
<dbReference type="EMBL" id="CP137308">
    <property type="protein sequence ID" value="WQF81239.1"/>
    <property type="molecule type" value="Genomic_DNA"/>
</dbReference>
<dbReference type="GeneID" id="87942756"/>
<evidence type="ECO:0000313" key="2">
    <source>
        <dbReference type="EMBL" id="WQF81239.1"/>
    </source>
</evidence>
<dbReference type="KEGG" id="cdet:87942756"/>
<feature type="region of interest" description="Disordered" evidence="1">
    <location>
        <begin position="140"/>
        <end position="165"/>
    </location>
</feature>
<dbReference type="RefSeq" id="XP_062778463.1">
    <property type="nucleotide sequence ID" value="XM_062922412.1"/>
</dbReference>
<name>A0AAX4IDA3_9PEZI</name>
<organism evidence="2 3">
    <name type="scientific">Colletotrichum destructivum</name>
    <dbReference type="NCBI Taxonomy" id="34406"/>
    <lineage>
        <taxon>Eukaryota</taxon>
        <taxon>Fungi</taxon>
        <taxon>Dikarya</taxon>
        <taxon>Ascomycota</taxon>
        <taxon>Pezizomycotina</taxon>
        <taxon>Sordariomycetes</taxon>
        <taxon>Hypocreomycetidae</taxon>
        <taxon>Glomerellales</taxon>
        <taxon>Glomerellaceae</taxon>
        <taxon>Colletotrichum</taxon>
        <taxon>Colletotrichum destructivum species complex</taxon>
    </lineage>
</organism>
<protein>
    <submittedName>
        <fullName evidence="2">Uncharacterized protein</fullName>
    </submittedName>
</protein>
<accession>A0AAX4IDA3</accession>
<evidence type="ECO:0000256" key="1">
    <source>
        <dbReference type="SAM" id="MobiDB-lite"/>
    </source>
</evidence>